<reference evidence="1 2" key="1">
    <citation type="journal article" date="2018" name="Genome Biol. Evol.">
        <title>Multiple Roots of Fruiting Body Formation in Amoebozoa.</title>
        <authorList>
            <person name="Hillmann F."/>
            <person name="Forbes G."/>
            <person name="Novohradska S."/>
            <person name="Ferling I."/>
            <person name="Riege K."/>
            <person name="Groth M."/>
            <person name="Westermann M."/>
            <person name="Marz M."/>
            <person name="Spaller T."/>
            <person name="Winckler T."/>
            <person name="Schaap P."/>
            <person name="Glockner G."/>
        </authorList>
    </citation>
    <scope>NUCLEOTIDE SEQUENCE [LARGE SCALE GENOMIC DNA]</scope>
    <source>
        <strain evidence="1 2">Jena</strain>
    </source>
</reference>
<keyword evidence="2" id="KW-1185">Reference proteome</keyword>
<dbReference type="InParanoid" id="A0A2P6N111"/>
<protein>
    <submittedName>
        <fullName evidence="1">Uncharacterized protein</fullName>
    </submittedName>
</protein>
<name>A0A2P6N111_9EUKA</name>
<organism evidence="1 2">
    <name type="scientific">Planoprotostelium fungivorum</name>
    <dbReference type="NCBI Taxonomy" id="1890364"/>
    <lineage>
        <taxon>Eukaryota</taxon>
        <taxon>Amoebozoa</taxon>
        <taxon>Evosea</taxon>
        <taxon>Variosea</taxon>
        <taxon>Cavosteliida</taxon>
        <taxon>Cavosteliaceae</taxon>
        <taxon>Planoprotostelium</taxon>
    </lineage>
</organism>
<proteinExistence type="predicted"/>
<dbReference type="AlphaFoldDB" id="A0A2P6N111"/>
<evidence type="ECO:0000313" key="1">
    <source>
        <dbReference type="EMBL" id="PRP77631.1"/>
    </source>
</evidence>
<sequence>MSTDVSRQEAKEDSQNYADKKTLKGLRVPKADLALIDALAKEKMKHLHTRYQVKFRNWSYNEVMGYLEVSPLAITIFEVQYGMFYLKKELVPFHVFAYENMTEMIWDSANSNVTIVYRWPKNSEMLRRKMGASLVGEERITWHLPKGITELRTTCDVVRQQIAARNKVMIRAVKAQTSREV</sequence>
<comment type="caution">
    <text evidence="1">The sequence shown here is derived from an EMBL/GenBank/DDBJ whole genome shotgun (WGS) entry which is preliminary data.</text>
</comment>
<evidence type="ECO:0000313" key="2">
    <source>
        <dbReference type="Proteomes" id="UP000241769"/>
    </source>
</evidence>
<gene>
    <name evidence="1" type="ORF">PROFUN_00492</name>
</gene>
<dbReference type="EMBL" id="MDYQ01000257">
    <property type="protein sequence ID" value="PRP77631.1"/>
    <property type="molecule type" value="Genomic_DNA"/>
</dbReference>
<accession>A0A2P6N111</accession>
<dbReference type="Proteomes" id="UP000241769">
    <property type="component" value="Unassembled WGS sequence"/>
</dbReference>